<feature type="transmembrane region" description="Helical" evidence="2">
    <location>
        <begin position="137"/>
        <end position="155"/>
    </location>
</feature>
<keyword evidence="2" id="KW-0812">Transmembrane</keyword>
<comment type="caution">
    <text evidence="3">The sequence shown here is derived from an EMBL/GenBank/DDBJ whole genome shotgun (WGS) entry which is preliminary data.</text>
</comment>
<evidence type="ECO:0000313" key="3">
    <source>
        <dbReference type="EMBL" id="GHH79439.1"/>
    </source>
</evidence>
<proteinExistence type="predicted"/>
<organism evidence="3 4">
    <name type="scientific">Promicromonospora soli</name>
    <dbReference type="NCBI Taxonomy" id="2035533"/>
    <lineage>
        <taxon>Bacteria</taxon>
        <taxon>Bacillati</taxon>
        <taxon>Actinomycetota</taxon>
        <taxon>Actinomycetes</taxon>
        <taxon>Micrococcales</taxon>
        <taxon>Promicromonosporaceae</taxon>
        <taxon>Promicromonospora</taxon>
    </lineage>
</organism>
<evidence type="ECO:0000256" key="1">
    <source>
        <dbReference type="SAM" id="MobiDB-lite"/>
    </source>
</evidence>
<gene>
    <name evidence="3" type="ORF">GCM10017772_45200</name>
</gene>
<evidence type="ECO:0000313" key="4">
    <source>
        <dbReference type="Proteomes" id="UP000627369"/>
    </source>
</evidence>
<feature type="transmembrane region" description="Helical" evidence="2">
    <location>
        <begin position="97"/>
        <end position="116"/>
    </location>
</feature>
<keyword evidence="2" id="KW-0472">Membrane</keyword>
<accession>A0A919G822</accession>
<feature type="region of interest" description="Disordered" evidence="1">
    <location>
        <begin position="66"/>
        <end position="85"/>
    </location>
</feature>
<keyword evidence="4" id="KW-1185">Reference proteome</keyword>
<dbReference type="EMBL" id="BNAS01000009">
    <property type="protein sequence ID" value="GHH79439.1"/>
    <property type="molecule type" value="Genomic_DNA"/>
</dbReference>
<sequence>MTVERLFRCRLSAFAHGTWARHGVLAALVAALVLGVVAMHAMSSAASHHHTTVPFSSPAAGAVSALGSPPDTIPGQAHADEAHTHAPEDCADGDCGGHGMLTAMCLMVLVVVIGAARPRLRMLPWGAYRAVRGMLPPAGLGVAALAGPSLVALGISRT</sequence>
<dbReference type="Proteomes" id="UP000627369">
    <property type="component" value="Unassembled WGS sequence"/>
</dbReference>
<evidence type="ECO:0000256" key="2">
    <source>
        <dbReference type="SAM" id="Phobius"/>
    </source>
</evidence>
<keyword evidence="2" id="KW-1133">Transmembrane helix</keyword>
<protein>
    <submittedName>
        <fullName evidence="3">Uncharacterized protein</fullName>
    </submittedName>
</protein>
<dbReference type="AlphaFoldDB" id="A0A919G822"/>
<reference evidence="3" key="2">
    <citation type="submission" date="2020-09" db="EMBL/GenBank/DDBJ databases">
        <authorList>
            <person name="Sun Q."/>
            <person name="Zhou Y."/>
        </authorList>
    </citation>
    <scope>NUCLEOTIDE SEQUENCE</scope>
    <source>
        <strain evidence="3">CGMCC 4.7398</strain>
    </source>
</reference>
<name>A0A919G822_9MICO</name>
<reference evidence="3" key="1">
    <citation type="journal article" date="2014" name="Int. J. Syst. Evol. Microbiol.">
        <title>Complete genome sequence of Corynebacterium casei LMG S-19264T (=DSM 44701T), isolated from a smear-ripened cheese.</title>
        <authorList>
            <consortium name="US DOE Joint Genome Institute (JGI-PGF)"/>
            <person name="Walter F."/>
            <person name="Albersmeier A."/>
            <person name="Kalinowski J."/>
            <person name="Ruckert C."/>
        </authorList>
    </citation>
    <scope>NUCLEOTIDE SEQUENCE</scope>
    <source>
        <strain evidence="3">CGMCC 4.7398</strain>
    </source>
</reference>